<dbReference type="OrthoDB" id="2495354at2759"/>
<keyword evidence="3" id="KW-1185">Reference proteome</keyword>
<dbReference type="Pfam" id="PF01894">
    <property type="entry name" value="YjbQ"/>
    <property type="match status" value="1"/>
</dbReference>
<dbReference type="STRING" id="747676.F4S613"/>
<dbReference type="Gene3D" id="2.60.120.460">
    <property type="entry name" value="YjbQ-like"/>
    <property type="match status" value="1"/>
</dbReference>
<accession>F4S613</accession>
<name>F4S613_MELLP</name>
<sequence>MVSWIRSCEGRCHLEIHVTYAHTIFHQIGVAHFFIQHTSAALSINENQCDSELMFISLDLSSVRKDMDMALDHLVPESLKWKHTDEHFYTNHQREIEPGNLARHLPDRVQTHAS</sequence>
<evidence type="ECO:0000256" key="1">
    <source>
        <dbReference type="ARBA" id="ARBA00005534"/>
    </source>
</evidence>
<dbReference type="PANTHER" id="PTHR30615">
    <property type="entry name" value="UNCHARACTERIZED PROTEIN YJBQ-RELATED"/>
    <property type="match status" value="1"/>
</dbReference>
<gene>
    <name evidence="2" type="ORF">MELLADRAFT_93996</name>
</gene>
<dbReference type="KEGG" id="mlr:MELLADRAFT_93996"/>
<dbReference type="EMBL" id="GL883153">
    <property type="protein sequence ID" value="EGF99921.1"/>
    <property type="molecule type" value="Genomic_DNA"/>
</dbReference>
<dbReference type="InterPro" id="IPR001602">
    <property type="entry name" value="UPF0047_YjbQ-like"/>
</dbReference>
<reference evidence="3" key="1">
    <citation type="journal article" date="2011" name="Proc. Natl. Acad. Sci. U.S.A.">
        <title>Obligate biotrophy features unraveled by the genomic analysis of rust fungi.</title>
        <authorList>
            <person name="Duplessis S."/>
            <person name="Cuomo C.A."/>
            <person name="Lin Y.-C."/>
            <person name="Aerts A."/>
            <person name="Tisserant E."/>
            <person name="Veneault-Fourrey C."/>
            <person name="Joly D.L."/>
            <person name="Hacquard S."/>
            <person name="Amselem J."/>
            <person name="Cantarel B.L."/>
            <person name="Chiu R."/>
            <person name="Coutinho P.M."/>
            <person name="Feau N."/>
            <person name="Field M."/>
            <person name="Frey P."/>
            <person name="Gelhaye E."/>
            <person name="Goldberg J."/>
            <person name="Grabherr M.G."/>
            <person name="Kodira C.D."/>
            <person name="Kohler A."/>
            <person name="Kuees U."/>
            <person name="Lindquist E.A."/>
            <person name="Lucas S.M."/>
            <person name="Mago R."/>
            <person name="Mauceli E."/>
            <person name="Morin E."/>
            <person name="Murat C."/>
            <person name="Pangilinan J.L."/>
            <person name="Park R."/>
            <person name="Pearson M."/>
            <person name="Quesneville H."/>
            <person name="Rouhier N."/>
            <person name="Sakthikumar S."/>
            <person name="Salamov A.A."/>
            <person name="Schmutz J."/>
            <person name="Selles B."/>
            <person name="Shapiro H."/>
            <person name="Tanguay P."/>
            <person name="Tuskan G.A."/>
            <person name="Henrissat B."/>
            <person name="Van de Peer Y."/>
            <person name="Rouze P."/>
            <person name="Ellis J.G."/>
            <person name="Dodds P.N."/>
            <person name="Schein J.E."/>
            <person name="Zhong S."/>
            <person name="Hamelin R.C."/>
            <person name="Grigoriev I.V."/>
            <person name="Szabo L.J."/>
            <person name="Martin F."/>
        </authorList>
    </citation>
    <scope>NUCLEOTIDE SEQUENCE [LARGE SCALE GENOMIC DNA]</scope>
    <source>
        <strain evidence="3">98AG31 / pathotype 3-4-7</strain>
    </source>
</reference>
<dbReference type="AlphaFoldDB" id="F4S613"/>
<dbReference type="VEuPathDB" id="FungiDB:MELLADRAFT_93996"/>
<evidence type="ECO:0000313" key="3">
    <source>
        <dbReference type="Proteomes" id="UP000001072"/>
    </source>
</evidence>
<dbReference type="InterPro" id="IPR035917">
    <property type="entry name" value="YjbQ-like_sf"/>
</dbReference>
<dbReference type="PANTHER" id="PTHR30615:SF8">
    <property type="entry name" value="UPF0047 PROTEIN C4A8.02C"/>
    <property type="match status" value="1"/>
</dbReference>
<dbReference type="HOGENOM" id="CLU_2121626_0_0_1"/>
<proteinExistence type="inferred from homology"/>
<comment type="similarity">
    <text evidence="1">Belongs to the UPF0047 family.</text>
</comment>
<evidence type="ECO:0000313" key="2">
    <source>
        <dbReference type="EMBL" id="EGF99921.1"/>
    </source>
</evidence>
<dbReference type="RefSeq" id="XP_007416848.1">
    <property type="nucleotide sequence ID" value="XM_007416786.1"/>
</dbReference>
<dbReference type="SUPFAM" id="SSF111038">
    <property type="entry name" value="YjbQ-like"/>
    <property type="match status" value="1"/>
</dbReference>
<dbReference type="GeneID" id="18936760"/>
<dbReference type="Proteomes" id="UP000001072">
    <property type="component" value="Unassembled WGS sequence"/>
</dbReference>
<organism evidence="3">
    <name type="scientific">Melampsora larici-populina (strain 98AG31 / pathotype 3-4-7)</name>
    <name type="common">Poplar leaf rust fungus</name>
    <dbReference type="NCBI Taxonomy" id="747676"/>
    <lineage>
        <taxon>Eukaryota</taxon>
        <taxon>Fungi</taxon>
        <taxon>Dikarya</taxon>
        <taxon>Basidiomycota</taxon>
        <taxon>Pucciniomycotina</taxon>
        <taxon>Pucciniomycetes</taxon>
        <taxon>Pucciniales</taxon>
        <taxon>Melampsoraceae</taxon>
        <taxon>Melampsora</taxon>
    </lineage>
</organism>
<dbReference type="InParanoid" id="F4S613"/>
<protein>
    <submittedName>
        <fullName evidence="2">Uncharacterized protein</fullName>
    </submittedName>
</protein>